<dbReference type="OrthoDB" id="1522859at2"/>
<proteinExistence type="predicted"/>
<sequence>MMNTKKSKLTNLKKVAVAPVLLLAFGLFVQKTYANPIEKIIEETQNKSSEPLKDSFSEDTGRVFDDSENKVLNQQIKTQGTQIENTNTRKTVQDTIRPKEGKNTNLKEETAARNTETVTSKDDVTLLPQYPGGFNALRTKISKLFDASKMNADKSKKFSRTELTYTVDETGNVIDVDATGNDEIFNIEAISALKKANENVVWTPAEKDGKPVRYRMKIPLAMSFQ</sequence>
<dbReference type="STRING" id="295069.SAMN05421856_104449"/>
<dbReference type="Gene3D" id="3.30.1150.10">
    <property type="match status" value="1"/>
</dbReference>
<keyword evidence="2" id="KW-1185">Reference proteome</keyword>
<name>A0A1H7ZT62_9FLAO</name>
<gene>
    <name evidence="1" type="ORF">SAMN05421856_104449</name>
</gene>
<organism evidence="1 2">
    <name type="scientific">Chryseobacterium taichungense</name>
    <dbReference type="NCBI Taxonomy" id="295069"/>
    <lineage>
        <taxon>Bacteria</taxon>
        <taxon>Pseudomonadati</taxon>
        <taxon>Bacteroidota</taxon>
        <taxon>Flavobacteriia</taxon>
        <taxon>Flavobacteriales</taxon>
        <taxon>Weeksellaceae</taxon>
        <taxon>Chryseobacterium group</taxon>
        <taxon>Chryseobacterium</taxon>
    </lineage>
</organism>
<accession>A0A1H7ZT62</accession>
<dbReference type="EMBL" id="FOBV01000004">
    <property type="protein sequence ID" value="SEM60984.1"/>
    <property type="molecule type" value="Genomic_DNA"/>
</dbReference>
<dbReference type="Proteomes" id="UP000199450">
    <property type="component" value="Unassembled WGS sequence"/>
</dbReference>
<reference evidence="2" key="1">
    <citation type="submission" date="2016-10" db="EMBL/GenBank/DDBJ databases">
        <authorList>
            <person name="Varghese N."/>
            <person name="Submissions S."/>
        </authorList>
    </citation>
    <scope>NUCLEOTIDE SEQUENCE [LARGE SCALE GENOMIC DNA]</scope>
    <source>
        <strain evidence="2">DSM 17453</strain>
    </source>
</reference>
<protein>
    <submittedName>
        <fullName evidence="1">Uncharacterized protein</fullName>
    </submittedName>
</protein>
<dbReference type="AlphaFoldDB" id="A0A1H7ZT62"/>
<dbReference type="RefSeq" id="WP_090000105.1">
    <property type="nucleotide sequence ID" value="NZ_FOBV01000004.1"/>
</dbReference>
<evidence type="ECO:0000313" key="1">
    <source>
        <dbReference type="EMBL" id="SEM60984.1"/>
    </source>
</evidence>
<evidence type="ECO:0000313" key="2">
    <source>
        <dbReference type="Proteomes" id="UP000199450"/>
    </source>
</evidence>